<dbReference type="AlphaFoldDB" id="A0A2W5PHP6"/>
<proteinExistence type="predicted"/>
<dbReference type="EMBL" id="QFPP01000567">
    <property type="protein sequence ID" value="PZQ64028.1"/>
    <property type="molecule type" value="Genomic_DNA"/>
</dbReference>
<organism evidence="1 2">
    <name type="scientific">Variovorax paradoxus</name>
    <dbReference type="NCBI Taxonomy" id="34073"/>
    <lineage>
        <taxon>Bacteria</taxon>
        <taxon>Pseudomonadati</taxon>
        <taxon>Pseudomonadota</taxon>
        <taxon>Betaproteobacteria</taxon>
        <taxon>Burkholderiales</taxon>
        <taxon>Comamonadaceae</taxon>
        <taxon>Variovorax</taxon>
    </lineage>
</organism>
<reference evidence="1 2" key="1">
    <citation type="submission" date="2017-08" db="EMBL/GenBank/DDBJ databases">
        <title>Infants hospitalized years apart are colonized by the same room-sourced microbial strains.</title>
        <authorList>
            <person name="Brooks B."/>
            <person name="Olm M.R."/>
            <person name="Firek B.A."/>
            <person name="Baker R."/>
            <person name="Thomas B.C."/>
            <person name="Morowitz M.J."/>
            <person name="Banfield J.F."/>
        </authorList>
    </citation>
    <scope>NUCLEOTIDE SEQUENCE [LARGE SCALE GENOMIC DNA]</scope>
    <source>
        <strain evidence="1">S2_005_003_R2_41</strain>
    </source>
</reference>
<feature type="non-terminal residue" evidence="1">
    <location>
        <position position="119"/>
    </location>
</feature>
<name>A0A2W5PHP6_VARPD</name>
<protein>
    <submittedName>
        <fullName evidence="1">Uncharacterized protein</fullName>
    </submittedName>
</protein>
<gene>
    <name evidence="1" type="ORF">DI563_27125</name>
</gene>
<sequence length="119" mass="13710">MFAAEALYDAPLLGWLRTLLDLPPLRQWRKWMYRRRFLDNPGDSLFMGRYPSFEAAAADLPSSLPEPIGGEIVLGLERSTQVRPDDYPLLFWLGRSFDIGLRTVFELGGHVGIKYYAFR</sequence>
<comment type="caution">
    <text evidence="1">The sequence shown here is derived from an EMBL/GenBank/DDBJ whole genome shotgun (WGS) entry which is preliminary data.</text>
</comment>
<evidence type="ECO:0000313" key="2">
    <source>
        <dbReference type="Proteomes" id="UP000249135"/>
    </source>
</evidence>
<accession>A0A2W5PHP6</accession>
<dbReference type="Proteomes" id="UP000249135">
    <property type="component" value="Unassembled WGS sequence"/>
</dbReference>
<evidence type="ECO:0000313" key="1">
    <source>
        <dbReference type="EMBL" id="PZQ64028.1"/>
    </source>
</evidence>